<sequence length="398" mass="43794">MNGKSHPGGHDRDDAMQFLCHDLRSPQLSILTLLELYRAEHGKLTPLLERIGMQVTNTLQLVEGYLHLARAQSESPQFELINLNDLLIVAADQLWEQALAKRCRICVDVPDTSVERYADRILLARLVTNLLDNALKYGPSESTVHCILSGVAQGLLIGVEDEGTGIPAFEAGRAAARFVQLNSDADTNMGGFGLGLAFVAFSAAKHQGRLIMRRTQRGFLIGALLPEVDPFTRSFLTTSETRPVSRTANHNTKYFSAVYISNVAPETGNNEVLSILAQSRLRNRADSVTGILILAGHNFIQYLEGEREAVTACLRRIAADVRHSDMRIIAVNSHSTRRFCDWSMGYFNGDAGGSERLEEILKAWSGTDQSLIEKLCHIASAVNSIDETDGLPIQARPI</sequence>
<feature type="domain" description="BLUF" evidence="9">
    <location>
        <begin position="254"/>
        <end position="345"/>
    </location>
</feature>
<dbReference type="InterPro" id="IPR050428">
    <property type="entry name" value="TCS_sensor_his_kinase"/>
</dbReference>
<dbReference type="InterPro" id="IPR007024">
    <property type="entry name" value="BLUF_domain"/>
</dbReference>
<dbReference type="PANTHER" id="PTHR45436:SF5">
    <property type="entry name" value="SENSOR HISTIDINE KINASE TRCS"/>
    <property type="match status" value="1"/>
</dbReference>
<keyword evidence="11" id="KW-1185">Reference proteome</keyword>
<evidence type="ECO:0000259" key="9">
    <source>
        <dbReference type="PROSITE" id="PS50925"/>
    </source>
</evidence>
<evidence type="ECO:0000313" key="11">
    <source>
        <dbReference type="Proteomes" id="UP001431019"/>
    </source>
</evidence>
<dbReference type="EMBL" id="JAJITD010000036">
    <property type="protein sequence ID" value="MCC8397632.1"/>
    <property type="molecule type" value="Genomic_DNA"/>
</dbReference>
<proteinExistence type="predicted"/>
<dbReference type="PANTHER" id="PTHR45436">
    <property type="entry name" value="SENSOR HISTIDINE KINASE YKOH"/>
    <property type="match status" value="1"/>
</dbReference>
<comment type="caution">
    <text evidence="10">The sequence shown here is derived from an EMBL/GenBank/DDBJ whole genome shotgun (WGS) entry which is preliminary data.</text>
</comment>
<evidence type="ECO:0000256" key="3">
    <source>
        <dbReference type="ARBA" id="ARBA00022553"/>
    </source>
</evidence>
<name>A0ABS8K644_9BURK</name>
<dbReference type="Pfam" id="PF04940">
    <property type="entry name" value="BLUF"/>
    <property type="match status" value="1"/>
</dbReference>
<keyword evidence="7" id="KW-0472">Membrane</keyword>
<reference evidence="10 11" key="1">
    <citation type="submission" date="2021-11" db="EMBL/GenBank/DDBJ databases">
        <authorList>
            <person name="Oh E.-T."/>
            <person name="Kim S.-B."/>
        </authorList>
    </citation>
    <scope>NUCLEOTIDE SEQUENCE [LARGE SCALE GENOMIC DNA]</scope>
    <source>
        <strain evidence="10 11">MMS20-SJTR3</strain>
    </source>
</reference>
<protein>
    <recommendedName>
        <fullName evidence="2">histidine kinase</fullName>
        <ecNumber evidence="2">2.7.13.3</ecNumber>
    </recommendedName>
</protein>
<dbReference type="EC" id="2.7.13.3" evidence="2"/>
<dbReference type="InterPro" id="IPR003594">
    <property type="entry name" value="HATPase_dom"/>
</dbReference>
<gene>
    <name evidence="10" type="ORF">LJ656_34375</name>
</gene>
<dbReference type="SMART" id="SM00387">
    <property type="entry name" value="HATPase_c"/>
    <property type="match status" value="1"/>
</dbReference>
<evidence type="ECO:0000256" key="5">
    <source>
        <dbReference type="ARBA" id="ARBA00022692"/>
    </source>
</evidence>
<evidence type="ECO:0000256" key="4">
    <source>
        <dbReference type="ARBA" id="ARBA00022679"/>
    </source>
</evidence>
<dbReference type="RefSeq" id="WP_230513884.1">
    <property type="nucleotide sequence ID" value="NZ_JAJITD010000036.1"/>
</dbReference>
<evidence type="ECO:0000256" key="6">
    <source>
        <dbReference type="ARBA" id="ARBA00022777"/>
    </source>
</evidence>
<dbReference type="Pfam" id="PF02518">
    <property type="entry name" value="HATPase_c"/>
    <property type="match status" value="1"/>
</dbReference>
<organism evidence="10 11">
    <name type="scientific">Paraburkholderia sejongensis</name>
    <dbReference type="NCBI Taxonomy" id="2886946"/>
    <lineage>
        <taxon>Bacteria</taxon>
        <taxon>Pseudomonadati</taxon>
        <taxon>Pseudomonadota</taxon>
        <taxon>Betaproteobacteria</taxon>
        <taxon>Burkholderiales</taxon>
        <taxon>Burkholderiaceae</taxon>
        <taxon>Paraburkholderia</taxon>
    </lineage>
</organism>
<evidence type="ECO:0000256" key="1">
    <source>
        <dbReference type="ARBA" id="ARBA00000085"/>
    </source>
</evidence>
<dbReference type="InterPro" id="IPR036046">
    <property type="entry name" value="Acylphosphatase-like_dom_sf"/>
</dbReference>
<evidence type="ECO:0000313" key="10">
    <source>
        <dbReference type="EMBL" id="MCC8397632.1"/>
    </source>
</evidence>
<keyword evidence="6" id="KW-0418">Kinase</keyword>
<keyword evidence="4" id="KW-0808">Transferase</keyword>
<keyword evidence="7" id="KW-1133">Transmembrane helix</keyword>
<evidence type="ECO:0000259" key="8">
    <source>
        <dbReference type="PROSITE" id="PS50109"/>
    </source>
</evidence>
<keyword evidence="5" id="KW-0812">Transmembrane</keyword>
<dbReference type="PROSITE" id="PS50109">
    <property type="entry name" value="HIS_KIN"/>
    <property type="match status" value="1"/>
</dbReference>
<dbReference type="Gene3D" id="3.30.565.10">
    <property type="entry name" value="Histidine kinase-like ATPase, C-terminal domain"/>
    <property type="match status" value="1"/>
</dbReference>
<dbReference type="Gene3D" id="3.30.70.100">
    <property type="match status" value="1"/>
</dbReference>
<dbReference type="PROSITE" id="PS50925">
    <property type="entry name" value="BLUF"/>
    <property type="match status" value="1"/>
</dbReference>
<evidence type="ECO:0000256" key="2">
    <source>
        <dbReference type="ARBA" id="ARBA00012438"/>
    </source>
</evidence>
<dbReference type="SUPFAM" id="SSF54975">
    <property type="entry name" value="Acylphosphatase/BLUF domain-like"/>
    <property type="match status" value="1"/>
</dbReference>
<dbReference type="Proteomes" id="UP001431019">
    <property type="component" value="Unassembled WGS sequence"/>
</dbReference>
<feature type="domain" description="Histidine kinase" evidence="8">
    <location>
        <begin position="18"/>
        <end position="229"/>
    </location>
</feature>
<dbReference type="CDD" id="cd00075">
    <property type="entry name" value="HATPase"/>
    <property type="match status" value="1"/>
</dbReference>
<dbReference type="SUPFAM" id="SSF55874">
    <property type="entry name" value="ATPase domain of HSP90 chaperone/DNA topoisomerase II/histidine kinase"/>
    <property type="match status" value="1"/>
</dbReference>
<comment type="catalytic activity">
    <reaction evidence="1">
        <text>ATP + protein L-histidine = ADP + protein N-phospho-L-histidine.</text>
        <dbReference type="EC" id="2.7.13.3"/>
    </reaction>
</comment>
<accession>A0ABS8K644</accession>
<keyword evidence="3" id="KW-0597">Phosphoprotein</keyword>
<evidence type="ECO:0000256" key="7">
    <source>
        <dbReference type="ARBA" id="ARBA00022989"/>
    </source>
</evidence>
<dbReference type="InterPro" id="IPR005467">
    <property type="entry name" value="His_kinase_dom"/>
</dbReference>
<dbReference type="SMART" id="SM01034">
    <property type="entry name" value="BLUF"/>
    <property type="match status" value="1"/>
</dbReference>
<dbReference type="InterPro" id="IPR036890">
    <property type="entry name" value="HATPase_C_sf"/>
</dbReference>